<dbReference type="PANTHER" id="PTHR37316:SF1">
    <property type="entry name" value="TEICHOIC ACID GLYCEROL-PHOSPHATE PRIMASE"/>
    <property type="match status" value="1"/>
</dbReference>
<evidence type="ECO:0000256" key="2">
    <source>
        <dbReference type="ARBA" id="ARBA00010488"/>
    </source>
</evidence>
<evidence type="ECO:0000256" key="3">
    <source>
        <dbReference type="ARBA" id="ARBA00022475"/>
    </source>
</evidence>
<dbReference type="Gene3D" id="3.40.50.11820">
    <property type="match status" value="1"/>
</dbReference>
<dbReference type="PANTHER" id="PTHR37316">
    <property type="entry name" value="TEICHOIC ACID GLYCEROL-PHOSPHATE PRIMASE"/>
    <property type="match status" value="1"/>
</dbReference>
<evidence type="ECO:0000256" key="6">
    <source>
        <dbReference type="ARBA" id="ARBA00023136"/>
    </source>
</evidence>
<dbReference type="RefSeq" id="WP_010496034.1">
    <property type="nucleotide sequence ID" value="NZ_CP173417.1"/>
</dbReference>
<dbReference type="GO" id="GO:0005886">
    <property type="term" value="C:plasma membrane"/>
    <property type="evidence" value="ECO:0007669"/>
    <property type="project" value="UniProtKB-SubCell"/>
</dbReference>
<dbReference type="EMBL" id="JQBK01000009">
    <property type="protein sequence ID" value="KRN87020.1"/>
    <property type="molecule type" value="Genomic_DNA"/>
</dbReference>
<dbReference type="GO" id="GO:0019350">
    <property type="term" value="P:teichoic acid biosynthetic process"/>
    <property type="evidence" value="ECO:0007669"/>
    <property type="project" value="UniProtKB-KW"/>
</dbReference>
<reference evidence="7 8" key="1">
    <citation type="journal article" date="2015" name="Genome Announc.">
        <title>Expanding the biotechnology potential of lactobacilli through comparative genomics of 213 strains and associated genera.</title>
        <authorList>
            <person name="Sun Z."/>
            <person name="Harris H.M."/>
            <person name="McCann A."/>
            <person name="Guo C."/>
            <person name="Argimon S."/>
            <person name="Zhang W."/>
            <person name="Yang X."/>
            <person name="Jeffery I.B."/>
            <person name="Cooney J.C."/>
            <person name="Kagawa T.F."/>
            <person name="Liu W."/>
            <person name="Song Y."/>
            <person name="Salvetti E."/>
            <person name="Wrobel A."/>
            <person name="Rasinkangas P."/>
            <person name="Parkhill J."/>
            <person name="Rea M.C."/>
            <person name="O'Sullivan O."/>
            <person name="Ritari J."/>
            <person name="Douillard F.P."/>
            <person name="Paul Ross R."/>
            <person name="Yang R."/>
            <person name="Briner A.E."/>
            <person name="Felis G.E."/>
            <person name="de Vos W.M."/>
            <person name="Barrangou R."/>
            <person name="Klaenhammer T.R."/>
            <person name="Caufield P.W."/>
            <person name="Cui Y."/>
            <person name="Zhang H."/>
            <person name="O'Toole P.W."/>
        </authorList>
    </citation>
    <scope>NUCLEOTIDE SEQUENCE [LARGE SCALE GENOMIC DNA]</scope>
    <source>
        <strain evidence="7 8">DSM 15353</strain>
    </source>
</reference>
<comment type="caution">
    <text evidence="7">The sequence shown here is derived from an EMBL/GenBank/DDBJ whole genome shotgun (WGS) entry which is preliminary data.</text>
</comment>
<dbReference type="InterPro" id="IPR007554">
    <property type="entry name" value="Glycerophosphate_synth"/>
</dbReference>
<evidence type="ECO:0000313" key="8">
    <source>
        <dbReference type="Proteomes" id="UP000051491"/>
    </source>
</evidence>
<organism evidence="7 8">
    <name type="scientific">Ligilactobacillus acidipiscis</name>
    <dbReference type="NCBI Taxonomy" id="89059"/>
    <lineage>
        <taxon>Bacteria</taxon>
        <taxon>Bacillati</taxon>
        <taxon>Bacillota</taxon>
        <taxon>Bacilli</taxon>
        <taxon>Lactobacillales</taxon>
        <taxon>Lactobacillaceae</taxon>
        <taxon>Ligilactobacillus</taxon>
    </lineage>
</organism>
<keyword evidence="3" id="KW-1003">Cell membrane</keyword>
<evidence type="ECO:0000256" key="1">
    <source>
        <dbReference type="ARBA" id="ARBA00004202"/>
    </source>
</evidence>
<sequence length="392" mass="45677">MLKTVYLWLVSFCSKIFSKTNSDQIVYLLSFAGNENFIVRLAQRVKQEPGGKLVVLYRPNCVKSAHELRAHNIECREFSDNFYFLTHQLKTIMQAKLIFADNYFAFLGGCQFDHDRTRVVQIWHANGAVKTFGWEEPRTKDRSASSKKRFQKVYDQFDDFIVGSAKMGEVFCNSYHQPIEKMKVLGYPRTDRLFSNEKKTQKRKQFFAEYPELAQKEIILYAPTYRETVTGETYFDLPQDFTAILANLSDEQVMLVKLHPHVKEAISHLKKQHLAHVFWVDDFTTDDLLLVSSRLITDYSSVIFDYTLLENARQIIFYCYDFEKYAQIVGIQKDFNEWLPGKMVSNASDLQKLLQIPLPDAAADFSVFNHLWNKANDGNAISHVLENYFYGN</sequence>
<dbReference type="PATRIC" id="fig|89059.3.peg.2304"/>
<evidence type="ECO:0000256" key="5">
    <source>
        <dbReference type="ARBA" id="ARBA00022944"/>
    </source>
</evidence>
<gene>
    <name evidence="7" type="ORF">IV43_GL002184</name>
</gene>
<evidence type="ECO:0000313" key="7">
    <source>
        <dbReference type="EMBL" id="KRN87020.1"/>
    </source>
</evidence>
<keyword evidence="5" id="KW-0777">Teichoic acid biosynthesis</keyword>
<dbReference type="GO" id="GO:0047355">
    <property type="term" value="F:CDP-glycerol glycerophosphotransferase activity"/>
    <property type="evidence" value="ECO:0007669"/>
    <property type="project" value="InterPro"/>
</dbReference>
<dbReference type="Proteomes" id="UP000051491">
    <property type="component" value="Unassembled WGS sequence"/>
</dbReference>
<keyword evidence="4" id="KW-0808">Transferase</keyword>
<dbReference type="SUPFAM" id="SSF53756">
    <property type="entry name" value="UDP-Glycosyltransferase/glycogen phosphorylase"/>
    <property type="match status" value="1"/>
</dbReference>
<dbReference type="InterPro" id="IPR043148">
    <property type="entry name" value="TagF_C"/>
</dbReference>
<comment type="similarity">
    <text evidence="2">Belongs to the CDP-glycerol glycerophosphotransferase family.</text>
</comment>
<comment type="subcellular location">
    <subcellularLocation>
        <location evidence="1">Cell membrane</location>
        <topology evidence="1">Peripheral membrane protein</topology>
    </subcellularLocation>
</comment>
<protein>
    <submittedName>
        <fullName evidence="7">Teichoic acid biosynthesis protein</fullName>
    </submittedName>
</protein>
<dbReference type="InterPro" id="IPR043149">
    <property type="entry name" value="TagF_N"/>
</dbReference>
<dbReference type="STRING" id="89059.LAC1533_1167"/>
<accession>A0A0R2KI29</accession>
<dbReference type="Pfam" id="PF04464">
    <property type="entry name" value="Glyphos_transf"/>
    <property type="match status" value="1"/>
</dbReference>
<evidence type="ECO:0000256" key="4">
    <source>
        <dbReference type="ARBA" id="ARBA00022679"/>
    </source>
</evidence>
<name>A0A0R2KI29_9LACO</name>
<dbReference type="Gene3D" id="3.40.50.12580">
    <property type="match status" value="1"/>
</dbReference>
<dbReference type="InterPro" id="IPR051612">
    <property type="entry name" value="Teichoic_Acid_Biosynth"/>
</dbReference>
<keyword evidence="6" id="KW-0472">Membrane</keyword>
<proteinExistence type="inferred from homology"/>
<dbReference type="AlphaFoldDB" id="A0A0R2KI29"/>